<evidence type="ECO:0000313" key="4">
    <source>
        <dbReference type="Proteomes" id="UP000245466"/>
    </source>
</evidence>
<dbReference type="EMBL" id="QEKI01000003">
    <property type="protein sequence ID" value="PVY42354.1"/>
    <property type="molecule type" value="Genomic_DNA"/>
</dbReference>
<dbReference type="PANTHER" id="PTHR14859:SF15">
    <property type="entry name" value="ENDONUCLEASE_EXONUCLEASE_PHOSPHATASE DOMAIN-CONTAINING PROTEIN"/>
    <property type="match status" value="1"/>
</dbReference>
<dbReference type="Pfam" id="PF03372">
    <property type="entry name" value="Exo_endo_phos"/>
    <property type="match status" value="1"/>
</dbReference>
<keyword evidence="3" id="KW-0269">Exonuclease</keyword>
<gene>
    <name evidence="3" type="ORF">C8E01_103220</name>
</gene>
<dbReference type="GO" id="GO:0004527">
    <property type="term" value="F:exonuclease activity"/>
    <property type="evidence" value="ECO:0007669"/>
    <property type="project" value="UniProtKB-KW"/>
</dbReference>
<keyword evidence="3" id="KW-0378">Hydrolase</keyword>
<dbReference type="Gene3D" id="3.60.10.10">
    <property type="entry name" value="Endonuclease/exonuclease/phosphatase"/>
    <property type="match status" value="1"/>
</dbReference>
<feature type="signal peptide" evidence="1">
    <location>
        <begin position="1"/>
        <end position="28"/>
    </location>
</feature>
<dbReference type="GO" id="GO:0006506">
    <property type="term" value="P:GPI anchor biosynthetic process"/>
    <property type="evidence" value="ECO:0007669"/>
    <property type="project" value="TreeGrafter"/>
</dbReference>
<proteinExistence type="predicted"/>
<dbReference type="GO" id="GO:0016020">
    <property type="term" value="C:membrane"/>
    <property type="evidence" value="ECO:0007669"/>
    <property type="project" value="GOC"/>
</dbReference>
<name>A0A2U1B0Z5_9BACT</name>
<dbReference type="Proteomes" id="UP000245466">
    <property type="component" value="Unassembled WGS sequence"/>
</dbReference>
<feature type="domain" description="Endonuclease/exonuclease/phosphatase" evidence="2">
    <location>
        <begin position="43"/>
        <end position="264"/>
    </location>
</feature>
<protein>
    <submittedName>
        <fullName evidence="3">Endonuclease/exonuclease/phosphatase family metal-dependent hydrolase</fullName>
    </submittedName>
</protein>
<reference evidence="3 4" key="1">
    <citation type="submission" date="2018-04" db="EMBL/GenBank/DDBJ databases">
        <title>Genomic Encyclopedia of Type Strains, Phase IV (KMG-IV): sequencing the most valuable type-strain genomes for metagenomic binning, comparative biology and taxonomic classification.</title>
        <authorList>
            <person name="Goeker M."/>
        </authorList>
    </citation>
    <scope>NUCLEOTIDE SEQUENCE [LARGE SCALE GENOMIC DNA]</scope>
    <source>
        <strain evidence="3 4">DSM 100231</strain>
    </source>
</reference>
<keyword evidence="1" id="KW-0732">Signal</keyword>
<evidence type="ECO:0000259" key="2">
    <source>
        <dbReference type="Pfam" id="PF03372"/>
    </source>
</evidence>
<keyword evidence="4" id="KW-1185">Reference proteome</keyword>
<evidence type="ECO:0000256" key="1">
    <source>
        <dbReference type="SAM" id="SignalP"/>
    </source>
</evidence>
<dbReference type="AlphaFoldDB" id="A0A2U1B0Z5"/>
<keyword evidence="3" id="KW-0540">Nuclease</keyword>
<accession>A0A2U1B0Z5</accession>
<dbReference type="SUPFAM" id="SSF56219">
    <property type="entry name" value="DNase I-like"/>
    <property type="match status" value="1"/>
</dbReference>
<feature type="chain" id="PRO_5015682323" evidence="1">
    <location>
        <begin position="29"/>
        <end position="280"/>
    </location>
</feature>
<dbReference type="InterPro" id="IPR005135">
    <property type="entry name" value="Endo/exonuclease/phosphatase"/>
</dbReference>
<sequence>MCYFNPILIFLACLLLLTACVAPSLQSAGNSQPETASPQLRVMSYNIHHANPPGRKGVIDLEAIAEVIRKEAVDLVALQEVDVRQPRSGNVHQAQALAEMLGMHHYFAKAIDFGGGEYGVAILSRYPLSDTIKVELPKEDSPNAEGRVLALATVQLTEGQHIRFGSTHLDIQSSANRQQQVETINAAAADELPFILAGDLNDYPDSPAIKALDQVFQRTCLTNCEATFPQDEPDRIIDYIAVTHASKLKVESHRVVPESYASDHRPVVAVFELPTASVSR</sequence>
<organism evidence="3 4">
    <name type="scientific">Pontibacter virosus</name>
    <dbReference type="NCBI Taxonomy" id="1765052"/>
    <lineage>
        <taxon>Bacteria</taxon>
        <taxon>Pseudomonadati</taxon>
        <taxon>Bacteroidota</taxon>
        <taxon>Cytophagia</taxon>
        <taxon>Cytophagales</taxon>
        <taxon>Hymenobacteraceae</taxon>
        <taxon>Pontibacter</taxon>
    </lineage>
</organism>
<dbReference type="PANTHER" id="PTHR14859">
    <property type="entry name" value="CALCOFLUOR WHITE HYPERSENSITIVE PROTEIN PRECURSOR"/>
    <property type="match status" value="1"/>
</dbReference>
<dbReference type="InterPro" id="IPR051916">
    <property type="entry name" value="GPI-anchor_lipid_remodeler"/>
</dbReference>
<evidence type="ECO:0000313" key="3">
    <source>
        <dbReference type="EMBL" id="PVY42354.1"/>
    </source>
</evidence>
<keyword evidence="3" id="KW-0255">Endonuclease</keyword>
<comment type="caution">
    <text evidence="3">The sequence shown here is derived from an EMBL/GenBank/DDBJ whole genome shotgun (WGS) entry which is preliminary data.</text>
</comment>
<dbReference type="RefSeq" id="WP_116542519.1">
    <property type="nucleotide sequence ID" value="NZ_QEKI01000003.1"/>
</dbReference>
<dbReference type="OrthoDB" id="5447300at2"/>
<dbReference type="GO" id="GO:0004519">
    <property type="term" value="F:endonuclease activity"/>
    <property type="evidence" value="ECO:0007669"/>
    <property type="project" value="UniProtKB-KW"/>
</dbReference>
<dbReference type="InterPro" id="IPR036691">
    <property type="entry name" value="Endo/exonu/phosph_ase_sf"/>
</dbReference>